<evidence type="ECO:0000313" key="3">
    <source>
        <dbReference type="Proteomes" id="UP000256900"/>
    </source>
</evidence>
<keyword evidence="1" id="KW-1133">Transmembrane helix</keyword>
<organism evidence="2 3">
    <name type="scientific">Methylovirgula ligni</name>
    <dbReference type="NCBI Taxonomy" id="569860"/>
    <lineage>
        <taxon>Bacteria</taxon>
        <taxon>Pseudomonadati</taxon>
        <taxon>Pseudomonadota</taxon>
        <taxon>Alphaproteobacteria</taxon>
        <taxon>Hyphomicrobiales</taxon>
        <taxon>Beijerinckiaceae</taxon>
        <taxon>Methylovirgula</taxon>
    </lineage>
</organism>
<evidence type="ECO:0000256" key="1">
    <source>
        <dbReference type="SAM" id="Phobius"/>
    </source>
</evidence>
<accession>A0A3D9YRL7</accession>
<keyword evidence="3" id="KW-1185">Reference proteome</keyword>
<feature type="transmembrane region" description="Helical" evidence="1">
    <location>
        <begin position="6"/>
        <end position="29"/>
    </location>
</feature>
<reference evidence="2 3" key="1">
    <citation type="submission" date="2018-08" db="EMBL/GenBank/DDBJ databases">
        <title>Genomic Encyclopedia of Type Strains, Phase IV (KMG-IV): sequencing the most valuable type-strain genomes for metagenomic binning, comparative biology and taxonomic classification.</title>
        <authorList>
            <person name="Goeker M."/>
        </authorList>
    </citation>
    <scope>NUCLEOTIDE SEQUENCE [LARGE SCALE GENOMIC DNA]</scope>
    <source>
        <strain evidence="2 3">BW863</strain>
    </source>
</reference>
<keyword evidence="1" id="KW-0812">Transmembrane</keyword>
<comment type="caution">
    <text evidence="2">The sequence shown here is derived from an EMBL/GenBank/DDBJ whole genome shotgun (WGS) entry which is preliminary data.</text>
</comment>
<evidence type="ECO:0000313" key="2">
    <source>
        <dbReference type="EMBL" id="REF84511.1"/>
    </source>
</evidence>
<proteinExistence type="predicted"/>
<dbReference type="EMBL" id="QUMO01000004">
    <property type="protein sequence ID" value="REF84511.1"/>
    <property type="molecule type" value="Genomic_DNA"/>
</dbReference>
<dbReference type="AlphaFoldDB" id="A0A3D9YRL7"/>
<sequence>MPLALFGVNFIVASISGMIMADIVIVVAFQMMQAFIAPVVVVMHADRNTVWAQDHRIRHGTRREKESDKGY</sequence>
<dbReference type="Proteomes" id="UP000256900">
    <property type="component" value="Unassembled WGS sequence"/>
</dbReference>
<gene>
    <name evidence="2" type="ORF">DES32_2618</name>
</gene>
<protein>
    <submittedName>
        <fullName evidence="2">Uncharacterized protein</fullName>
    </submittedName>
</protein>
<keyword evidence="1" id="KW-0472">Membrane</keyword>
<name>A0A3D9YRL7_9HYPH</name>